<dbReference type="AlphaFoldDB" id="A0A4P9X128"/>
<evidence type="ECO:0000256" key="4">
    <source>
        <dbReference type="ARBA" id="ARBA00022692"/>
    </source>
</evidence>
<keyword evidence="6" id="KW-0256">Endoplasmic reticulum</keyword>
<keyword evidence="5" id="KW-0547">Nucleotide-binding</keyword>
<keyword evidence="8" id="KW-0342">GTP-binding</keyword>
<dbReference type="Gene3D" id="3.40.50.300">
    <property type="entry name" value="P-loop containing nucleotide triphosphate hydrolases"/>
    <property type="match status" value="1"/>
</dbReference>
<evidence type="ECO:0000256" key="1">
    <source>
        <dbReference type="ARBA" id="ARBA00004389"/>
    </source>
</evidence>
<dbReference type="Pfam" id="PF09439">
    <property type="entry name" value="SRPRB"/>
    <property type="match status" value="1"/>
</dbReference>
<evidence type="ECO:0000256" key="8">
    <source>
        <dbReference type="ARBA" id="ARBA00023134"/>
    </source>
</evidence>
<keyword evidence="4 12" id="KW-0812">Transmembrane</keyword>
<evidence type="ECO:0000256" key="12">
    <source>
        <dbReference type="SAM" id="Phobius"/>
    </source>
</evidence>
<feature type="region of interest" description="Disordered" evidence="11">
    <location>
        <begin position="246"/>
        <end position="267"/>
    </location>
</feature>
<keyword evidence="9 12" id="KW-0472">Membrane</keyword>
<organism evidence="13 14">
    <name type="scientific">Caulochytrium protostelioides</name>
    <dbReference type="NCBI Taxonomy" id="1555241"/>
    <lineage>
        <taxon>Eukaryota</taxon>
        <taxon>Fungi</taxon>
        <taxon>Fungi incertae sedis</taxon>
        <taxon>Chytridiomycota</taxon>
        <taxon>Chytridiomycota incertae sedis</taxon>
        <taxon>Chytridiomycetes</taxon>
        <taxon>Caulochytriales</taxon>
        <taxon>Caulochytriaceae</taxon>
        <taxon>Caulochytrium</taxon>
    </lineage>
</organism>
<feature type="compositionally biased region" description="Acidic residues" evidence="11">
    <location>
        <begin position="250"/>
        <end position="260"/>
    </location>
</feature>
<dbReference type="SUPFAM" id="SSF52540">
    <property type="entry name" value="P-loop containing nucleoside triphosphate hydrolases"/>
    <property type="match status" value="1"/>
</dbReference>
<evidence type="ECO:0000256" key="2">
    <source>
        <dbReference type="ARBA" id="ARBA00005619"/>
    </source>
</evidence>
<evidence type="ECO:0000256" key="11">
    <source>
        <dbReference type="SAM" id="MobiDB-lite"/>
    </source>
</evidence>
<dbReference type="InterPro" id="IPR027417">
    <property type="entry name" value="P-loop_NTPase"/>
</dbReference>
<keyword evidence="7 12" id="KW-1133">Transmembrane helix</keyword>
<gene>
    <name evidence="13" type="ORF">CXG81DRAFT_28501</name>
</gene>
<keyword evidence="14" id="KW-1185">Reference proteome</keyword>
<accession>A0A4P9X128</accession>
<dbReference type="STRING" id="1555241.A0A4P9X128"/>
<proteinExistence type="inferred from homology"/>
<dbReference type="GO" id="GO:0005525">
    <property type="term" value="F:GTP binding"/>
    <property type="evidence" value="ECO:0007669"/>
    <property type="project" value="UniProtKB-KW"/>
</dbReference>
<evidence type="ECO:0000256" key="6">
    <source>
        <dbReference type="ARBA" id="ARBA00022824"/>
    </source>
</evidence>
<evidence type="ECO:0000256" key="7">
    <source>
        <dbReference type="ARBA" id="ARBA00022989"/>
    </source>
</evidence>
<evidence type="ECO:0000256" key="5">
    <source>
        <dbReference type="ARBA" id="ARBA00022741"/>
    </source>
</evidence>
<dbReference type="Proteomes" id="UP000274922">
    <property type="component" value="Unassembled WGS sequence"/>
</dbReference>
<reference evidence="14" key="1">
    <citation type="journal article" date="2018" name="Nat. Microbiol.">
        <title>Leveraging single-cell genomics to expand the fungal tree of life.</title>
        <authorList>
            <person name="Ahrendt S.R."/>
            <person name="Quandt C.A."/>
            <person name="Ciobanu D."/>
            <person name="Clum A."/>
            <person name="Salamov A."/>
            <person name="Andreopoulos B."/>
            <person name="Cheng J.F."/>
            <person name="Woyke T."/>
            <person name="Pelin A."/>
            <person name="Henrissat B."/>
            <person name="Reynolds N.K."/>
            <person name="Benny G.L."/>
            <person name="Smith M.E."/>
            <person name="James T.Y."/>
            <person name="Grigoriev I.V."/>
        </authorList>
    </citation>
    <scope>NUCLEOTIDE SEQUENCE [LARGE SCALE GENOMIC DNA]</scope>
    <source>
        <strain evidence="14">ATCC 52028</strain>
    </source>
</reference>
<dbReference type="InterPro" id="IPR019009">
    <property type="entry name" value="SRP_receptor_beta_su"/>
</dbReference>
<comment type="similarity">
    <text evidence="2">Belongs to the SRP receptor beta subunit family.</text>
</comment>
<evidence type="ECO:0000313" key="14">
    <source>
        <dbReference type="Proteomes" id="UP000274922"/>
    </source>
</evidence>
<keyword evidence="10" id="KW-0675">Receptor</keyword>
<evidence type="ECO:0000313" key="13">
    <source>
        <dbReference type="EMBL" id="RKO98695.1"/>
    </source>
</evidence>
<evidence type="ECO:0000256" key="10">
    <source>
        <dbReference type="ARBA" id="ARBA00023170"/>
    </source>
</evidence>
<name>A0A4P9X128_9FUNG</name>
<protein>
    <recommendedName>
        <fullName evidence="3">Signal recognition particle receptor subunit beta</fullName>
    </recommendedName>
</protein>
<comment type="subcellular location">
    <subcellularLocation>
        <location evidence="1">Endoplasmic reticulum membrane</location>
        <topology evidence="1">Single-pass membrane protein</topology>
    </subcellularLocation>
</comment>
<dbReference type="EMBL" id="ML014378">
    <property type="protein sequence ID" value="RKO98695.1"/>
    <property type="molecule type" value="Genomic_DNA"/>
</dbReference>
<evidence type="ECO:0000256" key="3">
    <source>
        <dbReference type="ARBA" id="ARBA00020256"/>
    </source>
</evidence>
<dbReference type="GO" id="GO:0005789">
    <property type="term" value="C:endoplasmic reticulum membrane"/>
    <property type="evidence" value="ECO:0007669"/>
    <property type="project" value="UniProtKB-SubCell"/>
</dbReference>
<sequence length="313" mass="32475">MASPSPAPSLLPPAAPWTPWAPGPGSSAAAVSPLVLVALAVGVGTALLVAWRARATRAPRDVVLLAGLCAAGKTALLGKIRDHHVHPTCPSMEVNHYVLTSGSHRGSRGGKAPATATGSSSIDGGLRLVDAPGHAKLRFLTSPYMPRVRRLCFVVDSTRVAQDAHAMAEYLYDLLTHPRLLAASAVSRAGRAAAPVPVVIVCNKQDRLSSQDGRRILSLLEKQLHEIRQTRAASLAGLTAMDTLLPTDGGDGDGDGDGDDGSGNGVGGAGARVLGDMAAPFQFSQLEDRYAVRVVECSAVRDKGDKLLAKLLS</sequence>
<evidence type="ECO:0000256" key="9">
    <source>
        <dbReference type="ARBA" id="ARBA00023136"/>
    </source>
</evidence>
<feature type="transmembrane region" description="Helical" evidence="12">
    <location>
        <begin position="28"/>
        <end position="51"/>
    </location>
</feature>
<dbReference type="OrthoDB" id="41266at2759"/>